<keyword evidence="1" id="KW-0472">Membrane</keyword>
<evidence type="ECO:0000256" key="1">
    <source>
        <dbReference type="SAM" id="Phobius"/>
    </source>
</evidence>
<organism evidence="3 4">
    <name type="scientific">Lentinula detonsa</name>
    <dbReference type="NCBI Taxonomy" id="2804962"/>
    <lineage>
        <taxon>Eukaryota</taxon>
        <taxon>Fungi</taxon>
        <taxon>Dikarya</taxon>
        <taxon>Basidiomycota</taxon>
        <taxon>Agaricomycotina</taxon>
        <taxon>Agaricomycetes</taxon>
        <taxon>Agaricomycetidae</taxon>
        <taxon>Agaricales</taxon>
        <taxon>Marasmiineae</taxon>
        <taxon>Omphalotaceae</taxon>
        <taxon>Lentinula</taxon>
    </lineage>
</organism>
<proteinExistence type="predicted"/>
<feature type="transmembrane region" description="Helical" evidence="1">
    <location>
        <begin position="434"/>
        <end position="456"/>
    </location>
</feature>
<evidence type="ECO:0000313" key="3">
    <source>
        <dbReference type="EMBL" id="KAJ3747220.1"/>
    </source>
</evidence>
<gene>
    <name evidence="3" type="ORF">DFH05DRAFT_784582</name>
</gene>
<keyword evidence="2" id="KW-0732">Signal</keyword>
<dbReference type="EMBL" id="JANVFU010000003">
    <property type="protein sequence ID" value="KAJ3747220.1"/>
    <property type="molecule type" value="Genomic_DNA"/>
</dbReference>
<feature type="transmembrane region" description="Helical" evidence="1">
    <location>
        <begin position="483"/>
        <end position="504"/>
    </location>
</feature>
<keyword evidence="1" id="KW-1133">Transmembrane helix</keyword>
<feature type="transmembrane region" description="Helical" evidence="1">
    <location>
        <begin position="204"/>
        <end position="224"/>
    </location>
</feature>
<reference evidence="3 4" key="1">
    <citation type="journal article" date="2023" name="Proc. Natl. Acad. Sci. U.S.A.">
        <title>A global phylogenomic analysis of the shiitake genus Lentinula.</title>
        <authorList>
            <person name="Sierra-Patev S."/>
            <person name="Min B."/>
            <person name="Naranjo-Ortiz M."/>
            <person name="Looney B."/>
            <person name="Konkel Z."/>
            <person name="Slot J.C."/>
            <person name="Sakamoto Y."/>
            <person name="Steenwyk J.L."/>
            <person name="Rokas A."/>
            <person name="Carro J."/>
            <person name="Camarero S."/>
            <person name="Ferreira P."/>
            <person name="Molpeceres G."/>
            <person name="Ruiz-Duenas F.J."/>
            <person name="Serrano A."/>
            <person name="Henrissat B."/>
            <person name="Drula E."/>
            <person name="Hughes K.W."/>
            <person name="Mata J.L."/>
            <person name="Ishikawa N.K."/>
            <person name="Vargas-Isla R."/>
            <person name="Ushijima S."/>
            <person name="Smith C.A."/>
            <person name="Donoghue J."/>
            <person name="Ahrendt S."/>
            <person name="Andreopoulos W."/>
            <person name="He G."/>
            <person name="LaButti K."/>
            <person name="Lipzen A."/>
            <person name="Ng V."/>
            <person name="Riley R."/>
            <person name="Sandor L."/>
            <person name="Barry K."/>
            <person name="Martinez A.T."/>
            <person name="Xiao Y."/>
            <person name="Gibbons J.G."/>
            <person name="Terashima K."/>
            <person name="Grigoriev I.V."/>
            <person name="Hibbett D."/>
        </authorList>
    </citation>
    <scope>NUCLEOTIDE SEQUENCE [LARGE SCALE GENOMIC DNA]</scope>
    <source>
        <strain evidence="3 4">TFB7810</strain>
    </source>
</reference>
<sequence length="577" mass="63567">MMASTVLQLLFLSMVFPTFSGGFAFATTNLTQCFLDLKAGKFGPNVGIDSSGNPVQNLLDATAMSYELCVVACGGGPEAFNWFSFSYQLSTWLLPWLSLISQLPFGANDKLENLLSVILTIGSPVLVSYSAALTVLNGRWIARRFSGSTYPNTLAAVRVLNELQQAPVFLDLNDKALLASLIVLPENEHWWKNFLQHIDCTHTWSISAAVSLAWVFVAYMLSIIDSLFNVFEGVQVDGLGSIWLWLLPLVVAWLQISPKCDRGRIRKSLQYANEFAYVAVEDSDKPRRANEISDQRAICLREDEDALYDDERCTSPVYNYARLFSWTAVVEEVCVHFEEATKRSRLHRPVASEKEWVLGEKSSCVRWENRHGTSHEVVAYCAPLFPTLNPQGSGLYGRITVASIMALVLQWGTAGAAIVVAIETPTRGLGCLSGSFLIYASASTIVWFLLLLASLLSHYSSIDATYSNVAATLSIIIRRIGKILAAANAMWILAACIFQFTSFFDRCYCNSSTLGLGAAKAYNVIIFTEADQSSMRGAWIGATFLAVGSVVIYIIFINLYVNPPPPSAHECESESNV</sequence>
<evidence type="ECO:0000313" key="4">
    <source>
        <dbReference type="Proteomes" id="UP001142393"/>
    </source>
</evidence>
<name>A0A9W8U073_9AGAR</name>
<feature type="transmembrane region" description="Helical" evidence="1">
    <location>
        <begin position="236"/>
        <end position="256"/>
    </location>
</feature>
<accession>A0A9W8U073</accession>
<feature type="transmembrane region" description="Helical" evidence="1">
    <location>
        <begin position="538"/>
        <end position="561"/>
    </location>
</feature>
<dbReference type="AlphaFoldDB" id="A0A9W8U073"/>
<feature type="transmembrane region" description="Helical" evidence="1">
    <location>
        <begin position="114"/>
        <end position="136"/>
    </location>
</feature>
<feature type="chain" id="PRO_5040929554" evidence="2">
    <location>
        <begin position="25"/>
        <end position="577"/>
    </location>
</feature>
<evidence type="ECO:0000256" key="2">
    <source>
        <dbReference type="SAM" id="SignalP"/>
    </source>
</evidence>
<keyword evidence="4" id="KW-1185">Reference proteome</keyword>
<feature type="transmembrane region" description="Helical" evidence="1">
    <location>
        <begin position="399"/>
        <end position="422"/>
    </location>
</feature>
<protein>
    <submittedName>
        <fullName evidence="3">Uncharacterized protein</fullName>
    </submittedName>
</protein>
<keyword evidence="1" id="KW-0812">Transmembrane</keyword>
<feature type="signal peptide" evidence="2">
    <location>
        <begin position="1"/>
        <end position="24"/>
    </location>
</feature>
<dbReference type="Proteomes" id="UP001142393">
    <property type="component" value="Unassembled WGS sequence"/>
</dbReference>
<comment type="caution">
    <text evidence="3">The sequence shown here is derived from an EMBL/GenBank/DDBJ whole genome shotgun (WGS) entry which is preliminary data.</text>
</comment>